<dbReference type="AlphaFoldDB" id="M4BHY6"/>
<dbReference type="InParanoid" id="M4BHY6"/>
<dbReference type="VEuPathDB" id="FungiDB:HpaG806012"/>
<keyword evidence="2" id="KW-1185">Reference proteome</keyword>
<accession>M4BHY6</accession>
<organism evidence="1 2">
    <name type="scientific">Hyaloperonospora arabidopsidis (strain Emoy2)</name>
    <name type="common">Downy mildew agent</name>
    <name type="synonym">Peronospora arabidopsidis</name>
    <dbReference type="NCBI Taxonomy" id="559515"/>
    <lineage>
        <taxon>Eukaryota</taxon>
        <taxon>Sar</taxon>
        <taxon>Stramenopiles</taxon>
        <taxon>Oomycota</taxon>
        <taxon>Peronosporomycetes</taxon>
        <taxon>Peronosporales</taxon>
        <taxon>Peronosporaceae</taxon>
        <taxon>Hyaloperonospora</taxon>
    </lineage>
</organism>
<evidence type="ECO:0000313" key="1">
    <source>
        <dbReference type="EnsemblProtists" id="HpaP806012"/>
    </source>
</evidence>
<reference evidence="1" key="2">
    <citation type="submission" date="2015-06" db="UniProtKB">
        <authorList>
            <consortium name="EnsemblProtists"/>
        </authorList>
    </citation>
    <scope>IDENTIFICATION</scope>
    <source>
        <strain evidence="1">Emoy2</strain>
    </source>
</reference>
<name>M4BHY6_HYAAE</name>
<dbReference type="Proteomes" id="UP000011713">
    <property type="component" value="Unassembled WGS sequence"/>
</dbReference>
<dbReference type="HOGENOM" id="CLU_2854439_0_0_1"/>
<reference evidence="2" key="1">
    <citation type="journal article" date="2010" name="Science">
        <title>Signatures of adaptation to obligate biotrophy in the Hyaloperonospora arabidopsidis genome.</title>
        <authorList>
            <person name="Baxter L."/>
            <person name="Tripathy S."/>
            <person name="Ishaque N."/>
            <person name="Boot N."/>
            <person name="Cabral A."/>
            <person name="Kemen E."/>
            <person name="Thines M."/>
            <person name="Ah-Fong A."/>
            <person name="Anderson R."/>
            <person name="Badejoko W."/>
            <person name="Bittner-Eddy P."/>
            <person name="Boore J.L."/>
            <person name="Chibucos M.C."/>
            <person name="Coates M."/>
            <person name="Dehal P."/>
            <person name="Delehaunty K."/>
            <person name="Dong S."/>
            <person name="Downton P."/>
            <person name="Dumas B."/>
            <person name="Fabro G."/>
            <person name="Fronick C."/>
            <person name="Fuerstenberg S.I."/>
            <person name="Fulton L."/>
            <person name="Gaulin E."/>
            <person name="Govers F."/>
            <person name="Hughes L."/>
            <person name="Humphray S."/>
            <person name="Jiang R.H."/>
            <person name="Judelson H."/>
            <person name="Kamoun S."/>
            <person name="Kyung K."/>
            <person name="Meijer H."/>
            <person name="Minx P."/>
            <person name="Morris P."/>
            <person name="Nelson J."/>
            <person name="Phuntumart V."/>
            <person name="Qutob D."/>
            <person name="Rehmany A."/>
            <person name="Rougon-Cardoso A."/>
            <person name="Ryden P."/>
            <person name="Torto-Alalibo T."/>
            <person name="Studholme D."/>
            <person name="Wang Y."/>
            <person name="Win J."/>
            <person name="Wood J."/>
            <person name="Clifton S.W."/>
            <person name="Rogers J."/>
            <person name="Van den Ackerveken G."/>
            <person name="Jones J.D."/>
            <person name="McDowell J.M."/>
            <person name="Beynon J."/>
            <person name="Tyler B.M."/>
        </authorList>
    </citation>
    <scope>NUCLEOTIDE SEQUENCE [LARGE SCALE GENOMIC DNA]</scope>
    <source>
        <strain evidence="2">Emoy2</strain>
    </source>
</reference>
<dbReference type="EnsemblProtists" id="HpaT806012">
    <property type="protein sequence ID" value="HpaP806012"/>
    <property type="gene ID" value="HpaG806012"/>
</dbReference>
<proteinExistence type="predicted"/>
<sequence>MGSIRKSRYPRNRRGLMVYVHPQNWCSGLSRQSLERETLCQLEEGQIESWQKTRREQEQLSVTSG</sequence>
<evidence type="ECO:0000313" key="2">
    <source>
        <dbReference type="Proteomes" id="UP000011713"/>
    </source>
</evidence>
<protein>
    <submittedName>
        <fullName evidence="1">Uncharacterized protein</fullName>
    </submittedName>
</protein>
<dbReference type="EMBL" id="JH598278">
    <property type="status" value="NOT_ANNOTATED_CDS"/>
    <property type="molecule type" value="Genomic_DNA"/>
</dbReference>